<dbReference type="Pfam" id="PF17919">
    <property type="entry name" value="RT_RNaseH_2"/>
    <property type="match status" value="1"/>
</dbReference>
<dbReference type="Gene3D" id="3.30.420.10">
    <property type="entry name" value="Ribonuclease H-like superfamily/Ribonuclease H"/>
    <property type="match status" value="1"/>
</dbReference>
<feature type="compositionally biased region" description="Pro residues" evidence="1">
    <location>
        <begin position="40"/>
        <end position="50"/>
    </location>
</feature>
<keyword evidence="3" id="KW-0548">Nucleotidyltransferase</keyword>
<name>A0A699I1C0_TANCI</name>
<feature type="region of interest" description="Disordered" evidence="1">
    <location>
        <begin position="100"/>
        <end position="134"/>
    </location>
</feature>
<feature type="compositionally biased region" description="Acidic residues" evidence="1">
    <location>
        <begin position="101"/>
        <end position="110"/>
    </location>
</feature>
<dbReference type="InterPro" id="IPR041577">
    <property type="entry name" value="RT_RNaseH_2"/>
</dbReference>
<dbReference type="PANTHER" id="PTHR45835:SF103">
    <property type="entry name" value="RNA-DIRECTED DNA POLYMERASE"/>
    <property type="match status" value="1"/>
</dbReference>
<feature type="region of interest" description="Disordered" evidence="1">
    <location>
        <begin position="29"/>
        <end position="59"/>
    </location>
</feature>
<dbReference type="InterPro" id="IPR036397">
    <property type="entry name" value="RNaseH_sf"/>
</dbReference>
<evidence type="ECO:0000313" key="3">
    <source>
        <dbReference type="EMBL" id="GEZ15085.1"/>
    </source>
</evidence>
<accession>A0A699I1C0</accession>
<proteinExistence type="predicted"/>
<dbReference type="AlphaFoldDB" id="A0A699I1C0"/>
<evidence type="ECO:0000256" key="1">
    <source>
        <dbReference type="SAM" id="MobiDB-lite"/>
    </source>
</evidence>
<dbReference type="GO" id="GO:0003676">
    <property type="term" value="F:nucleic acid binding"/>
    <property type="evidence" value="ECO:0007669"/>
    <property type="project" value="InterPro"/>
</dbReference>
<dbReference type="GO" id="GO:0003964">
    <property type="term" value="F:RNA-directed DNA polymerase activity"/>
    <property type="evidence" value="ECO:0007669"/>
    <property type="project" value="UniProtKB-KW"/>
</dbReference>
<dbReference type="InterPro" id="IPR012337">
    <property type="entry name" value="RNaseH-like_sf"/>
</dbReference>
<comment type="caution">
    <text evidence="3">The sequence shown here is derived from an EMBL/GenBank/DDBJ whole genome shotgun (WGS) entry which is preliminary data.</text>
</comment>
<feature type="compositionally biased region" description="Acidic residues" evidence="1">
    <location>
        <begin position="118"/>
        <end position="127"/>
    </location>
</feature>
<dbReference type="PANTHER" id="PTHR45835">
    <property type="entry name" value="YALI0A06105P"/>
    <property type="match status" value="1"/>
</dbReference>
<dbReference type="SUPFAM" id="SSF53098">
    <property type="entry name" value="Ribonuclease H-like"/>
    <property type="match status" value="1"/>
</dbReference>
<keyword evidence="3" id="KW-0808">Transferase</keyword>
<dbReference type="EMBL" id="BKCJ010246181">
    <property type="protein sequence ID" value="GEZ15085.1"/>
    <property type="molecule type" value="Genomic_DNA"/>
</dbReference>
<protein>
    <submittedName>
        <fullName evidence="3">Putative reverse transcriptase domain-containing protein</fullName>
    </submittedName>
</protein>
<organism evidence="3">
    <name type="scientific">Tanacetum cinerariifolium</name>
    <name type="common">Dalmatian daisy</name>
    <name type="synonym">Chrysanthemum cinerariifolium</name>
    <dbReference type="NCBI Taxonomy" id="118510"/>
    <lineage>
        <taxon>Eukaryota</taxon>
        <taxon>Viridiplantae</taxon>
        <taxon>Streptophyta</taxon>
        <taxon>Embryophyta</taxon>
        <taxon>Tracheophyta</taxon>
        <taxon>Spermatophyta</taxon>
        <taxon>Magnoliopsida</taxon>
        <taxon>eudicotyledons</taxon>
        <taxon>Gunneridae</taxon>
        <taxon>Pentapetalae</taxon>
        <taxon>asterids</taxon>
        <taxon>campanulids</taxon>
        <taxon>Asterales</taxon>
        <taxon>Asteraceae</taxon>
        <taxon>Asteroideae</taxon>
        <taxon>Anthemideae</taxon>
        <taxon>Anthemidinae</taxon>
        <taxon>Tanacetum</taxon>
    </lineage>
</organism>
<dbReference type="InterPro" id="IPR043502">
    <property type="entry name" value="DNA/RNA_pol_sf"/>
</dbReference>
<feature type="domain" description="Reverse transcriptase/retrotransposon-derived protein RNase H-like" evidence="2">
    <location>
        <begin position="278"/>
        <end position="326"/>
    </location>
</feature>
<reference evidence="3" key="1">
    <citation type="journal article" date="2019" name="Sci. Rep.">
        <title>Draft genome of Tanacetum cinerariifolium, the natural source of mosquito coil.</title>
        <authorList>
            <person name="Yamashiro T."/>
            <person name="Shiraishi A."/>
            <person name="Satake H."/>
            <person name="Nakayama K."/>
        </authorList>
    </citation>
    <scope>NUCLEOTIDE SEQUENCE</scope>
</reference>
<dbReference type="SUPFAM" id="SSF56672">
    <property type="entry name" value="DNA/RNA polymerases"/>
    <property type="match status" value="1"/>
</dbReference>
<evidence type="ECO:0000259" key="2">
    <source>
        <dbReference type="Pfam" id="PF17919"/>
    </source>
</evidence>
<gene>
    <name evidence="3" type="ORF">Tci_487058</name>
</gene>
<sequence length="413" mass="45851">MSSSTLTYTYISFDSDLPPLGFHLMDPDEFEESQSLEHAPPLPNYMPPLEYPEYVAPSDDEIPVEVQPLPVDASITALSPGYVADFNIEEDLADYLGEGGNVEEEEESSKDDDNKEASEEDKDEEEEHLALADSTALPAIDLVPLAEETKPFETNELAATPPPPKSPQTIVLFSQTSLHRARKTIRPQQPMAASTEALIAEYASVPIPLLPPLSPLSPLPSTLIGISSPPLLLPISHTSPTYAKDRSTDLEAFIRAHKARITTLQAETRVLQRDVNGDKQEAAFQLLKQKLCSVPILALPKGGKNFIVYCDASHKGLGDVMIQNEKIDGQRKRTIQTLKDMLCACMIDSRNGWDRHLPLIEFSYKNSYHTSIKAAPFEALYGRKCRSPVCWAEFRDVQLTDKEIIHEATEKII</sequence>
<keyword evidence="3" id="KW-0695">RNA-directed DNA polymerase</keyword>